<dbReference type="RefSeq" id="WP_207111696.1">
    <property type="nucleotide sequence ID" value="NZ_JAFLWD010000009.1"/>
</dbReference>
<accession>A0ABS3GWG7</accession>
<keyword evidence="2" id="KW-1185">Reference proteome</keyword>
<name>A0ABS3GWG7_9ENTE</name>
<gene>
    <name evidence="1" type="ORF">JZO69_04515</name>
</gene>
<evidence type="ECO:0000313" key="1">
    <source>
        <dbReference type="EMBL" id="MBO0439609.1"/>
    </source>
</evidence>
<proteinExistence type="predicted"/>
<comment type="caution">
    <text evidence="1">The sequence shown here is derived from an EMBL/GenBank/DDBJ whole genome shotgun (WGS) entry which is preliminary data.</text>
</comment>
<organism evidence="1 2">
    <name type="scientific">Candidatus Enterococcus ikei</name>
    <dbReference type="NCBI Taxonomy" id="2815326"/>
    <lineage>
        <taxon>Bacteria</taxon>
        <taxon>Bacillati</taxon>
        <taxon>Bacillota</taxon>
        <taxon>Bacilli</taxon>
        <taxon>Lactobacillales</taxon>
        <taxon>Enterococcaceae</taxon>
        <taxon>Enterococcus</taxon>
    </lineage>
</organism>
<dbReference type="Proteomes" id="UP000664632">
    <property type="component" value="Unassembled WGS sequence"/>
</dbReference>
<dbReference type="EMBL" id="JAFLWD010000009">
    <property type="protein sequence ID" value="MBO0439609.1"/>
    <property type="molecule type" value="Genomic_DNA"/>
</dbReference>
<protein>
    <submittedName>
        <fullName evidence="1">Uncharacterized protein</fullName>
    </submittedName>
</protein>
<reference evidence="1 2" key="1">
    <citation type="submission" date="2021-03" db="EMBL/GenBank/DDBJ databases">
        <title>Enterococcal diversity collection.</title>
        <authorList>
            <person name="Gilmore M.S."/>
            <person name="Schwartzman J."/>
            <person name="Van Tyne D."/>
            <person name="Martin M."/>
            <person name="Earl A.M."/>
            <person name="Manson A.L."/>
            <person name="Straub T."/>
            <person name="Salamzade R."/>
            <person name="Saavedra J."/>
            <person name="Lebreton F."/>
            <person name="Prichula J."/>
            <person name="Schaufler K."/>
            <person name="Gaca A."/>
            <person name="Sgardioli B."/>
            <person name="Wagenaar J."/>
            <person name="Strong T."/>
        </authorList>
    </citation>
    <scope>NUCLEOTIDE SEQUENCE [LARGE SCALE GENOMIC DNA]</scope>
    <source>
        <strain evidence="1 2">DIV0869a</strain>
    </source>
</reference>
<evidence type="ECO:0000313" key="2">
    <source>
        <dbReference type="Proteomes" id="UP000664632"/>
    </source>
</evidence>
<sequence length="108" mass="12851">MDIKGLTDEERYNLLIEKGYVTILDDSFMHAKTNVTNFMEKLRKSDSDLKVQKLVTYEPDILQATYLIYIVEESLSQEEEAELYTKYCELGKKVRETFLKLYPEYFEI</sequence>